<dbReference type="EMBL" id="BMIX01000001">
    <property type="protein sequence ID" value="GGG26425.1"/>
    <property type="molecule type" value="Genomic_DNA"/>
</dbReference>
<comment type="caution">
    <text evidence="1">The sequence shown here is derived from an EMBL/GenBank/DDBJ whole genome shotgun (WGS) entry which is preliminary data.</text>
</comment>
<dbReference type="RefSeq" id="WP_011709994.1">
    <property type="nucleotide sequence ID" value="NZ_BMIX01000001.1"/>
</dbReference>
<reference evidence="2" key="1">
    <citation type="journal article" date="2019" name="Int. J. Syst. Evol. Microbiol.">
        <title>The Global Catalogue of Microorganisms (GCM) 10K type strain sequencing project: providing services to taxonomists for standard genome sequencing and annotation.</title>
        <authorList>
            <consortium name="The Broad Institute Genomics Platform"/>
            <consortium name="The Broad Institute Genome Sequencing Center for Infectious Disease"/>
            <person name="Wu L."/>
            <person name="Ma J."/>
        </authorList>
    </citation>
    <scope>NUCLEOTIDE SEQUENCE [LARGE SCALE GENOMIC DNA]</scope>
    <source>
        <strain evidence="2">CGMCC 1.15422</strain>
    </source>
</reference>
<sequence length="103" mass="11750">MNNLEAALKLEENPLTKPDSADNNFNMELANYFKEAENLKISANRENAAACAKMANSTCTLRKDFVYTNIPNIDQVQRGRATDQYIEMLSLIDRIKNWTVVSY</sequence>
<protein>
    <submittedName>
        <fullName evidence="1">Uncharacterized protein</fullName>
    </submittedName>
</protein>
<accession>A0ABQ1WCT4</accession>
<gene>
    <name evidence="1" type="ORF">GCM10011532_07280</name>
</gene>
<evidence type="ECO:0000313" key="2">
    <source>
        <dbReference type="Proteomes" id="UP000605733"/>
    </source>
</evidence>
<name>A0ABQ1WCT4_9FLAO</name>
<evidence type="ECO:0000313" key="1">
    <source>
        <dbReference type="EMBL" id="GGG26425.1"/>
    </source>
</evidence>
<keyword evidence="2" id="KW-1185">Reference proteome</keyword>
<dbReference type="Proteomes" id="UP000605733">
    <property type="component" value="Unassembled WGS sequence"/>
</dbReference>
<proteinExistence type="predicted"/>
<organism evidence="1 2">
    <name type="scientific">Christiangramia forsetii</name>
    <dbReference type="NCBI Taxonomy" id="411153"/>
    <lineage>
        <taxon>Bacteria</taxon>
        <taxon>Pseudomonadati</taxon>
        <taxon>Bacteroidota</taxon>
        <taxon>Flavobacteriia</taxon>
        <taxon>Flavobacteriales</taxon>
        <taxon>Flavobacteriaceae</taxon>
        <taxon>Christiangramia</taxon>
    </lineage>
</organism>